<proteinExistence type="predicted"/>
<dbReference type="EnsemblMetazoa" id="MESCA010784-RA">
    <property type="protein sequence ID" value="MESCA010784-PA"/>
    <property type="gene ID" value="MESCA010784"/>
</dbReference>
<dbReference type="HOGENOM" id="CLU_2226192_0_0_1"/>
<dbReference type="EMBL" id="CAQQ02376546">
    <property type="status" value="NOT_ANNOTATED_CDS"/>
    <property type="molecule type" value="Genomic_DNA"/>
</dbReference>
<organism evidence="1 2">
    <name type="scientific">Megaselia scalaris</name>
    <name type="common">Humpbacked fly</name>
    <name type="synonym">Phora scalaris</name>
    <dbReference type="NCBI Taxonomy" id="36166"/>
    <lineage>
        <taxon>Eukaryota</taxon>
        <taxon>Metazoa</taxon>
        <taxon>Ecdysozoa</taxon>
        <taxon>Arthropoda</taxon>
        <taxon>Hexapoda</taxon>
        <taxon>Insecta</taxon>
        <taxon>Pterygota</taxon>
        <taxon>Neoptera</taxon>
        <taxon>Endopterygota</taxon>
        <taxon>Diptera</taxon>
        <taxon>Brachycera</taxon>
        <taxon>Muscomorpha</taxon>
        <taxon>Platypezoidea</taxon>
        <taxon>Phoridae</taxon>
        <taxon>Megaseliini</taxon>
        <taxon>Megaselia</taxon>
    </lineage>
</organism>
<evidence type="ECO:0000313" key="1">
    <source>
        <dbReference type="EnsemblMetazoa" id="MESCA010784-PA"/>
    </source>
</evidence>
<protein>
    <submittedName>
        <fullName evidence="1">Uncharacterized protein</fullName>
    </submittedName>
</protein>
<accession>T1H3F8</accession>
<reference evidence="1" key="2">
    <citation type="submission" date="2015-06" db="UniProtKB">
        <authorList>
            <consortium name="EnsemblMetazoa"/>
        </authorList>
    </citation>
    <scope>IDENTIFICATION</scope>
</reference>
<dbReference type="Proteomes" id="UP000015102">
    <property type="component" value="Unassembled WGS sequence"/>
</dbReference>
<name>T1H3F8_MEGSC</name>
<keyword evidence="2" id="KW-1185">Reference proteome</keyword>
<reference evidence="2" key="1">
    <citation type="submission" date="2013-02" db="EMBL/GenBank/DDBJ databases">
        <authorList>
            <person name="Hughes D."/>
        </authorList>
    </citation>
    <scope>NUCLEOTIDE SEQUENCE</scope>
    <source>
        <strain>Durham</strain>
        <strain evidence="2">NC isolate 2 -- Noor lab</strain>
    </source>
</reference>
<sequence>MVYMFKLSNDFKLNQLDNIILGAGTIFTFSQNNKLYINFSPQKGNKSNFFEINKNNQIFPYKELPYKLIDGLGTNDTFVGLTSESLRVYCNFELDCYGSIKLNMKN</sequence>
<evidence type="ECO:0000313" key="2">
    <source>
        <dbReference type="Proteomes" id="UP000015102"/>
    </source>
</evidence>
<dbReference type="AlphaFoldDB" id="T1H3F8"/>